<dbReference type="GO" id="GO:0016747">
    <property type="term" value="F:acyltransferase activity, transferring groups other than amino-acyl groups"/>
    <property type="evidence" value="ECO:0007669"/>
    <property type="project" value="InterPro"/>
</dbReference>
<dbReference type="Proteomes" id="UP000605361">
    <property type="component" value="Unassembled WGS sequence"/>
</dbReference>
<gene>
    <name evidence="2" type="ORF">ITP53_20830</name>
</gene>
<dbReference type="Pfam" id="PF00108">
    <property type="entry name" value="Thiolase_N"/>
    <property type="match status" value="1"/>
</dbReference>
<feature type="domain" description="Thiolase N-terminal" evidence="1">
    <location>
        <begin position="1"/>
        <end position="50"/>
    </location>
</feature>
<dbReference type="SUPFAM" id="SSF53901">
    <property type="entry name" value="Thiolase-like"/>
    <property type="match status" value="1"/>
</dbReference>
<sequence>MSETAQNVADRYGLTREEIDAFALRSHHHAAEARGTGRLAKEIVSITIPATPPPA</sequence>
<organism evidence="2 3">
    <name type="scientific">Nonomuraea cypriaca</name>
    <dbReference type="NCBI Taxonomy" id="1187855"/>
    <lineage>
        <taxon>Bacteria</taxon>
        <taxon>Bacillati</taxon>
        <taxon>Actinomycetota</taxon>
        <taxon>Actinomycetes</taxon>
        <taxon>Streptosporangiales</taxon>
        <taxon>Streptosporangiaceae</taxon>
        <taxon>Nonomuraea</taxon>
    </lineage>
</organism>
<proteinExistence type="predicted"/>
<dbReference type="AlphaFoldDB" id="A0A931EXV3"/>
<dbReference type="RefSeq" id="WP_195897123.1">
    <property type="nucleotide sequence ID" value="NZ_JADOGI010000060.1"/>
</dbReference>
<dbReference type="InterPro" id="IPR016039">
    <property type="entry name" value="Thiolase-like"/>
</dbReference>
<evidence type="ECO:0000313" key="3">
    <source>
        <dbReference type="Proteomes" id="UP000605361"/>
    </source>
</evidence>
<dbReference type="Gene3D" id="3.40.47.10">
    <property type="match status" value="1"/>
</dbReference>
<name>A0A931EXV3_9ACTN</name>
<evidence type="ECO:0000313" key="2">
    <source>
        <dbReference type="EMBL" id="MBF8188134.1"/>
    </source>
</evidence>
<reference evidence="2" key="1">
    <citation type="submission" date="2020-11" db="EMBL/GenBank/DDBJ databases">
        <title>Whole-genome analyses of Nonomuraea sp. K274.</title>
        <authorList>
            <person name="Veyisoglu A."/>
        </authorList>
    </citation>
    <scope>NUCLEOTIDE SEQUENCE</scope>
    <source>
        <strain evidence="2">K274</strain>
    </source>
</reference>
<accession>A0A931EXV3</accession>
<comment type="caution">
    <text evidence="2">The sequence shown here is derived from an EMBL/GenBank/DDBJ whole genome shotgun (WGS) entry which is preliminary data.</text>
</comment>
<dbReference type="EMBL" id="JADOGI010000060">
    <property type="protein sequence ID" value="MBF8188134.1"/>
    <property type="molecule type" value="Genomic_DNA"/>
</dbReference>
<keyword evidence="3" id="KW-1185">Reference proteome</keyword>
<protein>
    <recommendedName>
        <fullName evidence="1">Thiolase N-terminal domain-containing protein</fullName>
    </recommendedName>
</protein>
<evidence type="ECO:0000259" key="1">
    <source>
        <dbReference type="Pfam" id="PF00108"/>
    </source>
</evidence>
<dbReference type="InterPro" id="IPR020616">
    <property type="entry name" value="Thiolase_N"/>
</dbReference>